<dbReference type="RefSeq" id="WP_106602835.1">
    <property type="nucleotide sequence ID" value="NZ_PYGK01000005.1"/>
</dbReference>
<dbReference type="EMBL" id="PYGK01000005">
    <property type="protein sequence ID" value="PSL31014.1"/>
    <property type="molecule type" value="Genomic_DNA"/>
</dbReference>
<dbReference type="Proteomes" id="UP000240978">
    <property type="component" value="Unassembled WGS sequence"/>
</dbReference>
<dbReference type="GO" id="GO:0016020">
    <property type="term" value="C:membrane"/>
    <property type="evidence" value="ECO:0007669"/>
    <property type="project" value="InterPro"/>
</dbReference>
<gene>
    <name evidence="3" type="ORF">CLV42_105377</name>
</gene>
<accession>A0A2P8GAN5</accession>
<keyword evidence="4" id="KW-1185">Reference proteome</keyword>
<feature type="domain" description="Signal transduction histidine kinase internal region" evidence="2">
    <location>
        <begin position="175"/>
        <end position="251"/>
    </location>
</feature>
<dbReference type="OrthoDB" id="9809908at2"/>
<dbReference type="Pfam" id="PF06580">
    <property type="entry name" value="His_kinase"/>
    <property type="match status" value="1"/>
</dbReference>
<reference evidence="3 4" key="1">
    <citation type="submission" date="2018-03" db="EMBL/GenBank/DDBJ databases">
        <title>Genomic Encyclopedia of Archaeal and Bacterial Type Strains, Phase II (KMG-II): from individual species to whole genera.</title>
        <authorList>
            <person name="Goeker M."/>
        </authorList>
    </citation>
    <scope>NUCLEOTIDE SEQUENCE [LARGE SCALE GENOMIC DNA]</scope>
    <source>
        <strain evidence="3 4">DSM 18107</strain>
    </source>
</reference>
<dbReference type="PANTHER" id="PTHR34220:SF7">
    <property type="entry name" value="SENSOR HISTIDINE KINASE YPDA"/>
    <property type="match status" value="1"/>
</dbReference>
<dbReference type="GO" id="GO:0000155">
    <property type="term" value="F:phosphorelay sensor kinase activity"/>
    <property type="evidence" value="ECO:0007669"/>
    <property type="project" value="InterPro"/>
</dbReference>
<evidence type="ECO:0000313" key="3">
    <source>
        <dbReference type="EMBL" id="PSL31014.1"/>
    </source>
</evidence>
<dbReference type="PANTHER" id="PTHR34220">
    <property type="entry name" value="SENSOR HISTIDINE KINASE YPDA"/>
    <property type="match status" value="1"/>
</dbReference>
<organism evidence="3 4">
    <name type="scientific">Chitinophaga ginsengisoli</name>
    <dbReference type="NCBI Taxonomy" id="363837"/>
    <lineage>
        <taxon>Bacteria</taxon>
        <taxon>Pseudomonadati</taxon>
        <taxon>Bacteroidota</taxon>
        <taxon>Chitinophagia</taxon>
        <taxon>Chitinophagales</taxon>
        <taxon>Chitinophagaceae</taxon>
        <taxon>Chitinophaga</taxon>
    </lineage>
</organism>
<name>A0A2P8GAN5_9BACT</name>
<dbReference type="InterPro" id="IPR050640">
    <property type="entry name" value="Bact_2-comp_sensor_kinase"/>
</dbReference>
<dbReference type="InterPro" id="IPR010559">
    <property type="entry name" value="Sig_transdc_His_kin_internal"/>
</dbReference>
<dbReference type="Gene3D" id="3.30.565.10">
    <property type="entry name" value="Histidine kinase-like ATPase, C-terminal domain"/>
    <property type="match status" value="1"/>
</dbReference>
<sequence>MARSNEFSIYPNRSAKPLLHILYWSMMLFFIMAITSYSFKASIFYTESVLFSCSVLLNAILIHYFVCYFGFQHIRKKRWALIIVDILAIYFISLLITTSSLNLLKYLYPENAVIGRLYQNFAVNSFRKAFNGELLLWIFSLIIWFNTFGIIIKIGKDFHESSLEKLAIAQEKNSMEISFLRAQIQPHFLFNTLNSIYGLIIHNEEASRVVIQLSNLLRFSLYDSAKEHITLKEEIEFLSNYLLLEKMRYKESRVQIEYDFEQIENKEKIIKPLILINFIENAFKHGINATIKNAWIKLSMTEQDGILTFHSANNKPIAANGKRNHESSGGLGLKNVRRRLELEYQTRYSLDIKETDDVYEVALVLKL</sequence>
<proteinExistence type="predicted"/>
<feature type="transmembrane region" description="Helical" evidence="1">
    <location>
        <begin position="79"/>
        <end position="101"/>
    </location>
</feature>
<evidence type="ECO:0000256" key="1">
    <source>
        <dbReference type="SAM" id="Phobius"/>
    </source>
</evidence>
<feature type="transmembrane region" description="Helical" evidence="1">
    <location>
        <begin position="45"/>
        <end position="67"/>
    </location>
</feature>
<protein>
    <submittedName>
        <fullName evidence="3">GHKL domain-containing protein</fullName>
    </submittedName>
</protein>
<evidence type="ECO:0000313" key="4">
    <source>
        <dbReference type="Proteomes" id="UP000240978"/>
    </source>
</evidence>
<feature type="transmembrane region" description="Helical" evidence="1">
    <location>
        <begin position="21"/>
        <end position="39"/>
    </location>
</feature>
<dbReference type="SUPFAM" id="SSF55874">
    <property type="entry name" value="ATPase domain of HSP90 chaperone/DNA topoisomerase II/histidine kinase"/>
    <property type="match status" value="1"/>
</dbReference>
<feature type="transmembrane region" description="Helical" evidence="1">
    <location>
        <begin position="134"/>
        <end position="155"/>
    </location>
</feature>
<keyword evidence="1" id="KW-0812">Transmembrane</keyword>
<dbReference type="AlphaFoldDB" id="A0A2P8GAN5"/>
<comment type="caution">
    <text evidence="3">The sequence shown here is derived from an EMBL/GenBank/DDBJ whole genome shotgun (WGS) entry which is preliminary data.</text>
</comment>
<keyword evidence="1" id="KW-0472">Membrane</keyword>
<dbReference type="InterPro" id="IPR036890">
    <property type="entry name" value="HATPase_C_sf"/>
</dbReference>
<evidence type="ECO:0000259" key="2">
    <source>
        <dbReference type="Pfam" id="PF06580"/>
    </source>
</evidence>
<keyword evidence="1" id="KW-1133">Transmembrane helix</keyword>